<keyword evidence="6" id="KW-1133">Transmembrane helix</keyword>
<keyword evidence="6" id="KW-0472">Membrane</keyword>
<dbReference type="Gene3D" id="3.30.565.10">
    <property type="entry name" value="Histidine kinase-like ATPase, C-terminal domain"/>
    <property type="match status" value="1"/>
</dbReference>
<dbReference type="EMBL" id="JADDOJ010000099">
    <property type="protein sequence ID" value="MBE7942437.1"/>
    <property type="molecule type" value="Genomic_DNA"/>
</dbReference>
<comment type="caution">
    <text evidence="8">The sequence shown here is derived from an EMBL/GenBank/DDBJ whole genome shotgun (WGS) entry which is preliminary data.</text>
</comment>
<organism evidence="8 9">
    <name type="scientific">Ramlibacter aquaticus</name>
    <dbReference type="NCBI Taxonomy" id="2780094"/>
    <lineage>
        <taxon>Bacteria</taxon>
        <taxon>Pseudomonadati</taxon>
        <taxon>Pseudomonadota</taxon>
        <taxon>Betaproteobacteria</taxon>
        <taxon>Burkholderiales</taxon>
        <taxon>Comamonadaceae</taxon>
        <taxon>Ramlibacter</taxon>
    </lineage>
</organism>
<comment type="catalytic activity">
    <reaction evidence="1">
        <text>ATP + protein L-histidine = ADP + protein N-phospho-L-histidine.</text>
        <dbReference type="EC" id="2.7.13.3"/>
    </reaction>
</comment>
<reference evidence="8 9" key="1">
    <citation type="submission" date="2020-10" db="EMBL/GenBank/DDBJ databases">
        <title>Draft genome of Ramlibacter aquaticus LMG 30558.</title>
        <authorList>
            <person name="Props R."/>
        </authorList>
    </citation>
    <scope>NUCLEOTIDE SEQUENCE [LARGE SCALE GENOMIC DNA]</scope>
    <source>
        <strain evidence="8 9">LMG 30558</strain>
    </source>
</reference>
<dbReference type="InterPro" id="IPR005467">
    <property type="entry name" value="His_kinase_dom"/>
</dbReference>
<evidence type="ECO:0000256" key="2">
    <source>
        <dbReference type="ARBA" id="ARBA00012438"/>
    </source>
</evidence>
<dbReference type="PANTHER" id="PTHR42878:SF13">
    <property type="entry name" value="HISTIDINE KINASE"/>
    <property type="match status" value="1"/>
</dbReference>
<feature type="domain" description="Histidine kinase" evidence="7">
    <location>
        <begin position="174"/>
        <end position="394"/>
    </location>
</feature>
<proteinExistence type="predicted"/>
<dbReference type="CDD" id="cd00082">
    <property type="entry name" value="HisKA"/>
    <property type="match status" value="1"/>
</dbReference>
<protein>
    <recommendedName>
        <fullName evidence="2">histidine kinase</fullName>
        <ecNumber evidence="2">2.7.13.3</ecNumber>
    </recommendedName>
</protein>
<feature type="transmembrane region" description="Helical" evidence="6">
    <location>
        <begin position="135"/>
        <end position="155"/>
    </location>
</feature>
<dbReference type="PANTHER" id="PTHR42878">
    <property type="entry name" value="TWO-COMPONENT HISTIDINE KINASE"/>
    <property type="match status" value="1"/>
</dbReference>
<dbReference type="SMART" id="SM00387">
    <property type="entry name" value="HATPase_c"/>
    <property type="match status" value="1"/>
</dbReference>
<dbReference type="Proteomes" id="UP000715965">
    <property type="component" value="Unassembled WGS sequence"/>
</dbReference>
<feature type="transmembrane region" description="Helical" evidence="6">
    <location>
        <begin position="84"/>
        <end position="101"/>
    </location>
</feature>
<keyword evidence="5 8" id="KW-0418">Kinase</keyword>
<feature type="transmembrane region" description="Helical" evidence="6">
    <location>
        <begin position="60"/>
        <end position="78"/>
    </location>
</feature>
<evidence type="ECO:0000313" key="9">
    <source>
        <dbReference type="Proteomes" id="UP000715965"/>
    </source>
</evidence>
<dbReference type="PROSITE" id="PS50109">
    <property type="entry name" value="HIS_KIN"/>
    <property type="match status" value="1"/>
</dbReference>
<evidence type="ECO:0000256" key="3">
    <source>
        <dbReference type="ARBA" id="ARBA00022553"/>
    </source>
</evidence>
<dbReference type="InterPro" id="IPR050351">
    <property type="entry name" value="BphY/WalK/GraS-like"/>
</dbReference>
<dbReference type="SUPFAM" id="SSF55874">
    <property type="entry name" value="ATPase domain of HSP90 chaperone/DNA topoisomerase II/histidine kinase"/>
    <property type="match status" value="1"/>
</dbReference>
<accession>A0ABR9SKX9</accession>
<gene>
    <name evidence="8" type="ORF">IM725_17855</name>
</gene>
<keyword evidence="4" id="KW-0808">Transferase</keyword>
<keyword evidence="3" id="KW-0597">Phosphoprotein</keyword>
<dbReference type="GO" id="GO:0016301">
    <property type="term" value="F:kinase activity"/>
    <property type="evidence" value="ECO:0007669"/>
    <property type="project" value="UniProtKB-KW"/>
</dbReference>
<dbReference type="PRINTS" id="PR00344">
    <property type="entry name" value="BCTRLSENSOR"/>
</dbReference>
<evidence type="ECO:0000256" key="4">
    <source>
        <dbReference type="ARBA" id="ARBA00022679"/>
    </source>
</evidence>
<evidence type="ECO:0000259" key="7">
    <source>
        <dbReference type="PROSITE" id="PS50109"/>
    </source>
</evidence>
<keyword evidence="9" id="KW-1185">Reference proteome</keyword>
<evidence type="ECO:0000256" key="6">
    <source>
        <dbReference type="SAM" id="Phobius"/>
    </source>
</evidence>
<evidence type="ECO:0000256" key="5">
    <source>
        <dbReference type="ARBA" id="ARBA00022777"/>
    </source>
</evidence>
<dbReference type="InterPro" id="IPR004358">
    <property type="entry name" value="Sig_transdc_His_kin-like_C"/>
</dbReference>
<dbReference type="InterPro" id="IPR003594">
    <property type="entry name" value="HATPase_dom"/>
</dbReference>
<dbReference type="Pfam" id="PF02518">
    <property type="entry name" value="HATPase_c"/>
    <property type="match status" value="1"/>
</dbReference>
<dbReference type="InterPro" id="IPR003661">
    <property type="entry name" value="HisK_dim/P_dom"/>
</dbReference>
<evidence type="ECO:0000256" key="1">
    <source>
        <dbReference type="ARBA" id="ARBA00000085"/>
    </source>
</evidence>
<sequence>MKGLGFFTLIGHPLFWAIWAIVVPQPYENLPIRLVMAVLGLPLMSQRIAHDPGSRLSGRVFTAVFWLELPFLFSWMYLCNGGNQAWLASAAAMILIYYFSTDWRIATVGLFAGAASARLIFEIAGPAAPPMSHEIVMTNTMVLAFCVSMGLLLGISSANLRREQLSNTLATMGIMAHELRTPLATMSLLGDALRGAAMEAGPPAEPKIESLGLRLHSLVRNMHHQIDTQIANARLLRLPRQAERVDAAELVAQAVAQYPYRSSRERESVQVEVRQDFNFRGSEHQFRQVLDNLMKNALRSIAAATGAPLPGDLRIVVDTKGRTGLITVSDQGVGIAQDLLPRIFEPFFSTNHKTGHGLGLAFCREVVRAARGNISVRSEPGRGASFTIELPELVSD</sequence>
<name>A0ABR9SKX9_9BURK</name>
<feature type="transmembrane region" description="Helical" evidence="6">
    <location>
        <begin position="30"/>
        <end position="48"/>
    </location>
</feature>
<dbReference type="EC" id="2.7.13.3" evidence="2"/>
<evidence type="ECO:0000313" key="8">
    <source>
        <dbReference type="EMBL" id="MBE7942437.1"/>
    </source>
</evidence>
<dbReference type="InterPro" id="IPR036890">
    <property type="entry name" value="HATPase_C_sf"/>
</dbReference>
<keyword evidence="6" id="KW-0812">Transmembrane</keyword>